<comment type="caution">
    <text evidence="2">The sequence shown here is derived from an EMBL/GenBank/DDBJ whole genome shotgun (WGS) entry which is preliminary data.</text>
</comment>
<evidence type="ECO:0000256" key="1">
    <source>
        <dbReference type="SAM" id="MobiDB-lite"/>
    </source>
</evidence>
<proteinExistence type="predicted"/>
<protein>
    <submittedName>
        <fullName evidence="2">Uncharacterized protein</fullName>
    </submittedName>
</protein>
<keyword evidence="3" id="KW-1185">Reference proteome</keyword>
<sequence length="381" mass="42521">MDDPASSWPFWKFGFKKDDLVTTLHDQYNTYPIPIQDPEAFHHDVFECSQEAGTTEDFHRLLASRKEQRLRELNGSLESAALEIIANPGLIGTEQWQYALQLFRTKSLDSLVRYFSSYLPDSHPWYKSETDATLVGFDDDGEHLKSKIHSDEVLLFDDRDEELIITHEPLPLSNIAEPQLPPSPRSMTMCSNASSTDARHVYGANNVTLTRTPSLSGSESGLYLYPSRLEGLEHFHDDDTSQPDDPETPLSEYSDGFSETAFSGISEKYDGVEEETQQEGDMDATASKLPIELESDTPTPKPETHSSVFFAPQPSAARARECSFSPSRSPASVRVHCSFSRDEQFVKSAAATLRRRDHSQEGSEEILGVLALALVVGARVP</sequence>
<dbReference type="STRING" id="177199.A0A420Y786"/>
<reference evidence="2 3" key="1">
    <citation type="submission" date="2018-08" db="EMBL/GenBank/DDBJ databases">
        <title>Draft genome of the lignicolous fungus Coniochaeta pulveracea.</title>
        <authorList>
            <person name="Borstlap C.J."/>
            <person name="De Witt R.N."/>
            <person name="Botha A."/>
            <person name="Volschenk H."/>
        </authorList>
    </citation>
    <scope>NUCLEOTIDE SEQUENCE [LARGE SCALE GENOMIC DNA]</scope>
    <source>
        <strain evidence="2 3">CAB683</strain>
    </source>
</reference>
<dbReference type="AlphaFoldDB" id="A0A420Y786"/>
<dbReference type="EMBL" id="QVQW01000039">
    <property type="protein sequence ID" value="RKU43735.1"/>
    <property type="molecule type" value="Genomic_DNA"/>
</dbReference>
<feature type="region of interest" description="Disordered" evidence="1">
    <location>
        <begin position="234"/>
        <end position="257"/>
    </location>
</feature>
<dbReference type="Proteomes" id="UP000275385">
    <property type="component" value="Unassembled WGS sequence"/>
</dbReference>
<gene>
    <name evidence="2" type="ORF">DL546_005542</name>
</gene>
<organism evidence="2 3">
    <name type="scientific">Coniochaeta pulveracea</name>
    <dbReference type="NCBI Taxonomy" id="177199"/>
    <lineage>
        <taxon>Eukaryota</taxon>
        <taxon>Fungi</taxon>
        <taxon>Dikarya</taxon>
        <taxon>Ascomycota</taxon>
        <taxon>Pezizomycotina</taxon>
        <taxon>Sordariomycetes</taxon>
        <taxon>Sordariomycetidae</taxon>
        <taxon>Coniochaetales</taxon>
        <taxon>Coniochaetaceae</taxon>
        <taxon>Coniochaeta</taxon>
    </lineage>
</organism>
<accession>A0A420Y786</accession>
<dbReference type="OrthoDB" id="4366798at2759"/>
<evidence type="ECO:0000313" key="3">
    <source>
        <dbReference type="Proteomes" id="UP000275385"/>
    </source>
</evidence>
<name>A0A420Y786_9PEZI</name>
<evidence type="ECO:0000313" key="2">
    <source>
        <dbReference type="EMBL" id="RKU43735.1"/>
    </source>
</evidence>